<dbReference type="RefSeq" id="WP_208928887.1">
    <property type="nucleotide sequence ID" value="NZ_CP013655.1"/>
</dbReference>
<dbReference type="Gene3D" id="3.40.50.2000">
    <property type="entry name" value="Glycogen Phosphorylase B"/>
    <property type="match status" value="2"/>
</dbReference>
<dbReference type="PANTHER" id="PTHR45947">
    <property type="entry name" value="SULFOQUINOVOSYL TRANSFERASE SQD2"/>
    <property type="match status" value="1"/>
</dbReference>
<evidence type="ECO:0000259" key="1">
    <source>
        <dbReference type="Pfam" id="PF00534"/>
    </source>
</evidence>
<evidence type="ECO:0000313" key="4">
    <source>
        <dbReference type="Proteomes" id="UP000067523"/>
    </source>
</evidence>
<organism evidence="3 4">
    <name type="scientific">Enterococcus rotai</name>
    <dbReference type="NCBI Taxonomy" id="118060"/>
    <lineage>
        <taxon>Bacteria</taxon>
        <taxon>Bacillati</taxon>
        <taxon>Bacillota</taxon>
        <taxon>Bacilli</taxon>
        <taxon>Lactobacillales</taxon>
        <taxon>Enterococcaceae</taxon>
        <taxon>Enterococcus</taxon>
    </lineage>
</organism>
<evidence type="ECO:0000259" key="2">
    <source>
        <dbReference type="Pfam" id="PF13439"/>
    </source>
</evidence>
<dbReference type="AlphaFoldDB" id="A0A0U2XF05"/>
<keyword evidence="4" id="KW-1185">Reference proteome</keyword>
<dbReference type="CDD" id="cd03801">
    <property type="entry name" value="GT4_PimA-like"/>
    <property type="match status" value="1"/>
</dbReference>
<dbReference type="SUPFAM" id="SSF53756">
    <property type="entry name" value="UDP-Glycosyltransferase/glycogen phosphorylase"/>
    <property type="match status" value="1"/>
</dbReference>
<dbReference type="KEGG" id="erx:ATZ35_01560"/>
<dbReference type="InterPro" id="IPR050194">
    <property type="entry name" value="Glycosyltransferase_grp1"/>
</dbReference>
<feature type="domain" description="Glycosyltransferase subfamily 4-like N-terminal" evidence="2">
    <location>
        <begin position="78"/>
        <end position="181"/>
    </location>
</feature>
<dbReference type="InterPro" id="IPR001296">
    <property type="entry name" value="Glyco_trans_1"/>
</dbReference>
<feature type="domain" description="Glycosyl transferase family 1" evidence="1">
    <location>
        <begin position="188"/>
        <end position="357"/>
    </location>
</feature>
<dbReference type="Pfam" id="PF00534">
    <property type="entry name" value="Glycos_transf_1"/>
    <property type="match status" value="1"/>
</dbReference>
<reference evidence="4" key="1">
    <citation type="submission" date="2015-12" db="EMBL/GenBank/DDBJ databases">
        <authorList>
            <person name="Lauer A."/>
            <person name="Humrighouse B."/>
            <person name="Loparev V."/>
            <person name="Shewmaker P.L."/>
            <person name="Whitney A.M."/>
            <person name="McLaughlin R.W."/>
        </authorList>
    </citation>
    <scope>NUCLEOTIDE SEQUENCE [LARGE SCALE GENOMIC DNA]</scope>
    <source>
        <strain evidence="4">LMG 26678</strain>
    </source>
</reference>
<accession>A0A0U2XF05</accession>
<proteinExistence type="predicted"/>
<dbReference type="Pfam" id="PF13439">
    <property type="entry name" value="Glyco_transf_4"/>
    <property type="match status" value="1"/>
</dbReference>
<dbReference type="Proteomes" id="UP000067523">
    <property type="component" value="Chromosome"/>
</dbReference>
<dbReference type="EMBL" id="CP013655">
    <property type="protein sequence ID" value="ALS35885.1"/>
    <property type="molecule type" value="Genomic_DNA"/>
</dbReference>
<dbReference type="InterPro" id="IPR028098">
    <property type="entry name" value="Glyco_trans_4-like_N"/>
</dbReference>
<sequence>MKKKILLYQQVYLTISMTFIYRQLKGVSKKFDIFVGANKVENINIFPYNKIVGKSKKTVEKMITRCLKKIESKYTLLSASQQKYFNKVISENEIELIHAHFGPAGLEMLPIAENKKVPLLVTFHGYDASELLKDKIYSKHISSLFNYAHVITVSQNMMNELIPYGLRTERSYVHYIGVPVSEFEFEEKENLFEKYHLKKEITFLQVSNFVEKKGHIYTIEAFEQLVLTYPRAKLILAGDGLLKNKIEEVVKKKGLQNSVVFVGKVVKEEVQQLMKSADVFVHHSITAKNGDKEGIPTVLMEAMAVGLTVVSTNHAGIPELIEDGENGFLVDEKDVKNYAKKMVEVLSTDNKIRRNARKIIVEKFNMNKQNSELERIYSEILND</sequence>
<dbReference type="PANTHER" id="PTHR45947:SF14">
    <property type="entry name" value="SLL1723 PROTEIN"/>
    <property type="match status" value="1"/>
</dbReference>
<evidence type="ECO:0000313" key="3">
    <source>
        <dbReference type="EMBL" id="ALS35885.1"/>
    </source>
</evidence>
<gene>
    <name evidence="3" type="ORF">ATZ35_01560</name>
</gene>
<dbReference type="STRING" id="118060.ATZ35_01560"/>
<dbReference type="GO" id="GO:0016757">
    <property type="term" value="F:glycosyltransferase activity"/>
    <property type="evidence" value="ECO:0007669"/>
    <property type="project" value="InterPro"/>
</dbReference>
<evidence type="ECO:0008006" key="5">
    <source>
        <dbReference type="Google" id="ProtNLM"/>
    </source>
</evidence>
<name>A0A0U2XF05_9ENTE</name>
<protein>
    <recommendedName>
        <fullName evidence="5">Glycosyl transferase family 1</fullName>
    </recommendedName>
</protein>